<sequence>MELRINDSVLVAGESPGMQLGRSRTKGLPTSKSGGWSDESPGWDGVAWDGMGGWMSTMVERLTALSPATRSEGYPEAPPLAGAPRTIEDPDRGREAGWRCALHYLWHLLHDSSLLPRDTFWLHHCGSYTTAQHPLAICCEAIPGLPERLDIPRGERQHRTPGIPRQIPCLARALHLILLTMSPHATSMPSTGLQALILCGPGSSFPTFTSNPDENPKALLPIANRPMVWYPIDFCLRTGITDITLICPPSASQALTAAMNTNPYLTGLPLPRPDILAPADLDQNTGTAEILRLPEVRELIQSDFVILPCDLICELAGEKLLQAWMVKSASATDLLSSTNFTNGHQPRHNGGVGGLTVWYDTKATVTVKGEETDFVATTPLPPSPIPSPRGSIFQHLSKLVYSIPTDSLNDITEERKSLPLRHALLRANPRARMHTTKRDAHIYVFPRWVLDFVKENDRLESIGEDVGEGRMHTTKRDAHIYVFPRWVLDFVKENDRLESIGEDVVGWWAKAQWQTGLAEKLHFDSFCGRSSGDDDNESTPESISSSKESSPAGQAASKTQSRPQIQGVDSLQVQGKGDSSLPGFDVPPVLAYIPGAQGQDAVPLIRRVDTAQLLLAISLQLAKLPSIEEAGPDAASPFAHPKKVAYPEGVKPRTTITKQDSLIGENVTVEEKTSIKETVVGAGCQIKEGAKLSQCVLMDGVVVGKGCKLSKCILGKRCVIGDGSVLTDCEVQENLLVEARTEDKDNKLMSSEGLEATEAEMEEVLQEVDEEVAAVADAAIVD</sequence>
<evidence type="ECO:0000256" key="4">
    <source>
        <dbReference type="ARBA" id="ARBA00022540"/>
    </source>
</evidence>
<evidence type="ECO:0000256" key="1">
    <source>
        <dbReference type="ARBA" id="ARBA00004514"/>
    </source>
</evidence>
<accession>A0A2U3EGJ9</accession>
<evidence type="ECO:0000313" key="11">
    <source>
        <dbReference type="EMBL" id="PWI73592.1"/>
    </source>
</evidence>
<dbReference type="GO" id="GO:0002183">
    <property type="term" value="P:cytoplasmic translational initiation"/>
    <property type="evidence" value="ECO:0007669"/>
    <property type="project" value="TreeGrafter"/>
</dbReference>
<dbReference type="AlphaFoldDB" id="A0A2U3EGJ9"/>
<evidence type="ECO:0000256" key="8">
    <source>
        <dbReference type="ARBA" id="ARBA00046432"/>
    </source>
</evidence>
<dbReference type="GO" id="GO:0005829">
    <property type="term" value="C:cytosol"/>
    <property type="evidence" value="ECO:0007669"/>
    <property type="project" value="UniProtKB-SubCell"/>
</dbReference>
<dbReference type="InterPro" id="IPR056764">
    <property type="entry name" value="LbH_EIF2B3/5"/>
</dbReference>
<dbReference type="EMBL" id="LCWV01000004">
    <property type="protein sequence ID" value="PWI73592.1"/>
    <property type="molecule type" value="Genomic_DNA"/>
</dbReference>
<evidence type="ECO:0000256" key="6">
    <source>
        <dbReference type="ARBA" id="ARBA00044196"/>
    </source>
</evidence>
<dbReference type="GO" id="GO:0005085">
    <property type="term" value="F:guanyl-nucleotide exchange factor activity"/>
    <property type="evidence" value="ECO:0007669"/>
    <property type="project" value="TreeGrafter"/>
</dbReference>
<feature type="compositionally biased region" description="Low complexity" evidence="9">
    <location>
        <begin position="539"/>
        <end position="550"/>
    </location>
</feature>
<name>A0A2U3EGJ9_PURLI</name>
<evidence type="ECO:0000256" key="5">
    <source>
        <dbReference type="ARBA" id="ARBA00022917"/>
    </source>
</evidence>
<dbReference type="GO" id="GO:0005851">
    <property type="term" value="C:eukaryotic translation initiation factor 2B complex"/>
    <property type="evidence" value="ECO:0007669"/>
    <property type="project" value="TreeGrafter"/>
</dbReference>
<dbReference type="Gene3D" id="2.160.10.10">
    <property type="entry name" value="Hexapeptide repeat proteins"/>
    <property type="match status" value="1"/>
</dbReference>
<proteinExistence type="inferred from homology"/>
<feature type="domain" description="EIF2B subunit epsilon/gamma LbH" evidence="10">
    <location>
        <begin position="653"/>
        <end position="736"/>
    </location>
</feature>
<feature type="region of interest" description="Disordered" evidence="9">
    <location>
        <begin position="14"/>
        <end position="39"/>
    </location>
</feature>
<dbReference type="Gene3D" id="3.90.550.10">
    <property type="entry name" value="Spore Coat Polysaccharide Biosynthesis Protein SpsA, Chain A"/>
    <property type="match status" value="1"/>
</dbReference>
<feature type="compositionally biased region" description="Polar residues" evidence="9">
    <location>
        <begin position="556"/>
        <end position="566"/>
    </location>
</feature>
<feature type="region of interest" description="Disordered" evidence="9">
    <location>
        <begin position="69"/>
        <end position="89"/>
    </location>
</feature>
<evidence type="ECO:0000256" key="9">
    <source>
        <dbReference type="SAM" id="MobiDB-lite"/>
    </source>
</evidence>
<comment type="caution">
    <text evidence="11">The sequence shown here is derived from an EMBL/GenBank/DDBJ whole genome shotgun (WGS) entry which is preliminary data.</text>
</comment>
<gene>
    <name evidence="11" type="ORF">PCL_08868</name>
</gene>
<keyword evidence="4" id="KW-0396">Initiation factor</keyword>
<dbReference type="GO" id="GO:0003743">
    <property type="term" value="F:translation initiation factor activity"/>
    <property type="evidence" value="ECO:0007669"/>
    <property type="project" value="UniProtKB-KW"/>
</dbReference>
<comment type="similarity">
    <text evidence="2">Belongs to the eIF-2B gamma/epsilon subunits family.</text>
</comment>
<evidence type="ECO:0000256" key="7">
    <source>
        <dbReference type="ARBA" id="ARBA00044229"/>
    </source>
</evidence>
<dbReference type="Pfam" id="PF25084">
    <property type="entry name" value="LbH_EIF2B"/>
    <property type="match status" value="1"/>
</dbReference>
<evidence type="ECO:0000256" key="3">
    <source>
        <dbReference type="ARBA" id="ARBA00022490"/>
    </source>
</evidence>
<feature type="region of interest" description="Disordered" evidence="9">
    <location>
        <begin position="529"/>
        <end position="566"/>
    </location>
</feature>
<dbReference type="PANTHER" id="PTHR45989">
    <property type="entry name" value="TRANSLATION INITIATION FACTOR EIF-2B SUBUNIT GAMMA"/>
    <property type="match status" value="1"/>
</dbReference>
<comment type="subcellular location">
    <subcellularLocation>
        <location evidence="1">Cytoplasm</location>
        <location evidence="1">Cytosol</location>
    </subcellularLocation>
</comment>
<dbReference type="SUPFAM" id="SSF53448">
    <property type="entry name" value="Nucleotide-diphospho-sugar transferases"/>
    <property type="match status" value="1"/>
</dbReference>
<keyword evidence="3" id="KW-0963">Cytoplasm</keyword>
<evidence type="ECO:0000256" key="2">
    <source>
        <dbReference type="ARBA" id="ARBA00007878"/>
    </source>
</evidence>
<evidence type="ECO:0000259" key="10">
    <source>
        <dbReference type="Pfam" id="PF25084"/>
    </source>
</evidence>
<organism evidence="11 12">
    <name type="scientific">Purpureocillium lilacinum</name>
    <name type="common">Paecilomyces lilacinus</name>
    <dbReference type="NCBI Taxonomy" id="33203"/>
    <lineage>
        <taxon>Eukaryota</taxon>
        <taxon>Fungi</taxon>
        <taxon>Dikarya</taxon>
        <taxon>Ascomycota</taxon>
        <taxon>Pezizomycotina</taxon>
        <taxon>Sordariomycetes</taxon>
        <taxon>Hypocreomycetidae</taxon>
        <taxon>Hypocreales</taxon>
        <taxon>Ophiocordycipitaceae</taxon>
        <taxon>Purpureocillium</taxon>
    </lineage>
</organism>
<dbReference type="InterPro" id="IPR029044">
    <property type="entry name" value="Nucleotide-diphossugar_trans"/>
</dbReference>
<dbReference type="PANTHER" id="PTHR45989:SF1">
    <property type="entry name" value="TRANSLATION INITIATION FACTOR EIF-2B SUBUNIT GAMMA"/>
    <property type="match status" value="1"/>
</dbReference>
<dbReference type="CDD" id="cd04652">
    <property type="entry name" value="LbH_eIF2B_gamma_C"/>
    <property type="match status" value="1"/>
</dbReference>
<dbReference type="Proteomes" id="UP000245956">
    <property type="component" value="Unassembled WGS sequence"/>
</dbReference>
<evidence type="ECO:0000313" key="12">
    <source>
        <dbReference type="Proteomes" id="UP000245956"/>
    </source>
</evidence>
<protein>
    <recommendedName>
        <fullName evidence="6">Translation initiation factor eIF2B subunit gamma</fullName>
    </recommendedName>
    <alternativeName>
        <fullName evidence="7">eIF2B GDP-GTP exchange factor subunit gamma</fullName>
    </alternativeName>
</protein>
<keyword evidence="5" id="KW-0648">Protein biosynthesis</keyword>
<comment type="subunit">
    <text evidence="8">Component of the translation initiation factor 2B (eIF2B) complex which is a heterodecamer of two sets of five different subunits: alpha, beta, gamma, delta and epsilon. Subunits alpha, beta and delta comprise a regulatory subcomplex and subunits epsilon and gamma comprise a catalytic subcomplex. Within the complex, the hexameric regulatory complex resides at the center, with the two heterodimeric catalytic subcomplexes bound on opposite sides.</text>
</comment>
<reference evidence="11 12" key="1">
    <citation type="journal article" date="2016" name="Front. Microbiol.">
        <title>Genome and transcriptome sequences reveal the specific parasitism of the nematophagous Purpureocillium lilacinum 36-1.</title>
        <authorList>
            <person name="Xie J."/>
            <person name="Li S."/>
            <person name="Mo C."/>
            <person name="Xiao X."/>
            <person name="Peng D."/>
            <person name="Wang G."/>
            <person name="Xiao Y."/>
        </authorList>
    </citation>
    <scope>NUCLEOTIDE SEQUENCE [LARGE SCALE GENOMIC DNA]</scope>
    <source>
        <strain evidence="11 12">36-1</strain>
    </source>
</reference>
<dbReference type="InterPro" id="IPR051960">
    <property type="entry name" value="eIF2B_gamma"/>
</dbReference>